<dbReference type="PROSITE" id="PS50846">
    <property type="entry name" value="HMA_2"/>
    <property type="match status" value="1"/>
</dbReference>
<protein>
    <recommendedName>
        <fullName evidence="1">Copper chaperone CopZ</fullName>
    </recommendedName>
</protein>
<dbReference type="OrthoDB" id="8687281at2"/>
<evidence type="ECO:0000256" key="1">
    <source>
        <dbReference type="ARBA" id="ARBA00015313"/>
    </source>
</evidence>
<dbReference type="EMBL" id="FMYH01000007">
    <property type="protein sequence ID" value="SDD40400.1"/>
    <property type="molecule type" value="Genomic_DNA"/>
</dbReference>
<dbReference type="AlphaFoldDB" id="A0A1G6UG70"/>
<dbReference type="FunFam" id="3.30.70.100:FF:000001">
    <property type="entry name" value="ATPase copper transporting beta"/>
    <property type="match status" value="1"/>
</dbReference>
<dbReference type="PANTHER" id="PTHR46594">
    <property type="entry name" value="P-TYPE CATION-TRANSPORTING ATPASE"/>
    <property type="match status" value="1"/>
</dbReference>
<dbReference type="RefSeq" id="WP_093185172.1">
    <property type="nucleotide sequence ID" value="NZ_FMYH01000007.1"/>
</dbReference>
<dbReference type="Pfam" id="PF00403">
    <property type="entry name" value="HMA"/>
    <property type="match status" value="1"/>
</dbReference>
<feature type="domain" description="HMA" evidence="3">
    <location>
        <begin position="25"/>
        <end position="91"/>
    </location>
</feature>
<keyword evidence="5" id="KW-1185">Reference proteome</keyword>
<accession>A0A1G6UG70</accession>
<dbReference type="InterPro" id="IPR036163">
    <property type="entry name" value="HMA_dom_sf"/>
</dbReference>
<evidence type="ECO:0000313" key="5">
    <source>
        <dbReference type="Proteomes" id="UP000199039"/>
    </source>
</evidence>
<dbReference type="CDD" id="cd00371">
    <property type="entry name" value="HMA"/>
    <property type="match status" value="1"/>
</dbReference>
<name>A0A1G6UG70_9MICO</name>
<keyword evidence="2" id="KW-0479">Metal-binding</keyword>
<evidence type="ECO:0000256" key="2">
    <source>
        <dbReference type="ARBA" id="ARBA00022723"/>
    </source>
</evidence>
<evidence type="ECO:0000313" key="4">
    <source>
        <dbReference type="EMBL" id="SDD40400.1"/>
    </source>
</evidence>
<dbReference type="Proteomes" id="UP000199039">
    <property type="component" value="Unassembled WGS sequence"/>
</dbReference>
<gene>
    <name evidence="4" type="ORF">SAMN05216410_3252</name>
</gene>
<dbReference type="SUPFAM" id="SSF55008">
    <property type="entry name" value="HMA, heavy metal-associated domain"/>
    <property type="match status" value="1"/>
</dbReference>
<dbReference type="InterPro" id="IPR006121">
    <property type="entry name" value="HMA_dom"/>
</dbReference>
<dbReference type="GO" id="GO:0046872">
    <property type="term" value="F:metal ion binding"/>
    <property type="evidence" value="ECO:0007669"/>
    <property type="project" value="UniProtKB-KW"/>
</dbReference>
<dbReference type="STRING" id="1814289.SAMN05216410_3252"/>
<dbReference type="Gene3D" id="3.30.70.100">
    <property type="match status" value="1"/>
</dbReference>
<evidence type="ECO:0000259" key="3">
    <source>
        <dbReference type="PROSITE" id="PS50846"/>
    </source>
</evidence>
<reference evidence="4 5" key="1">
    <citation type="submission" date="2016-09" db="EMBL/GenBank/DDBJ databases">
        <authorList>
            <person name="Capua I."/>
            <person name="De Benedictis P."/>
            <person name="Joannis T."/>
            <person name="Lombin L.H."/>
            <person name="Cattoli G."/>
        </authorList>
    </citation>
    <scope>NUCLEOTIDE SEQUENCE [LARGE SCALE GENOMIC DNA]</scope>
    <source>
        <strain evidence="4 5">ISLP-3</strain>
    </source>
</reference>
<dbReference type="PANTHER" id="PTHR46594:SF4">
    <property type="entry name" value="P-TYPE CATION-TRANSPORTING ATPASE"/>
    <property type="match status" value="1"/>
</dbReference>
<organism evidence="4 5">
    <name type="scientific">Sanguibacter gelidistatuariae</name>
    <dbReference type="NCBI Taxonomy" id="1814289"/>
    <lineage>
        <taxon>Bacteria</taxon>
        <taxon>Bacillati</taxon>
        <taxon>Actinomycetota</taxon>
        <taxon>Actinomycetes</taxon>
        <taxon>Micrococcales</taxon>
        <taxon>Sanguibacteraceae</taxon>
        <taxon>Sanguibacter</taxon>
    </lineage>
</organism>
<sequence>MTTTGLPTPAAATATSTTATVTATVRTTLRAEGFSCPSCVAKIEKQVGRVAGVTGVKVHFASARIEIDHDPAAVSVEDLIAAVAKAGYTATASAF</sequence>
<proteinExistence type="predicted"/>